<evidence type="ECO:0000313" key="1">
    <source>
        <dbReference type="EMBL" id="CAG8460589.1"/>
    </source>
</evidence>
<comment type="caution">
    <text evidence="1">The sequence shown here is derived from an EMBL/GenBank/DDBJ whole genome shotgun (WGS) entry which is preliminary data.</text>
</comment>
<reference evidence="1" key="1">
    <citation type="submission" date="2021-06" db="EMBL/GenBank/DDBJ databases">
        <authorList>
            <person name="Kallberg Y."/>
            <person name="Tangrot J."/>
            <person name="Rosling A."/>
        </authorList>
    </citation>
    <scope>NUCLEOTIDE SEQUENCE</scope>
    <source>
        <strain evidence="1">MA461A</strain>
    </source>
</reference>
<dbReference type="EMBL" id="CAJVQC010000093">
    <property type="protein sequence ID" value="CAG8460589.1"/>
    <property type="molecule type" value="Genomic_DNA"/>
</dbReference>
<organism evidence="1 2">
    <name type="scientific">Racocetra persica</name>
    <dbReference type="NCBI Taxonomy" id="160502"/>
    <lineage>
        <taxon>Eukaryota</taxon>
        <taxon>Fungi</taxon>
        <taxon>Fungi incertae sedis</taxon>
        <taxon>Mucoromycota</taxon>
        <taxon>Glomeromycotina</taxon>
        <taxon>Glomeromycetes</taxon>
        <taxon>Diversisporales</taxon>
        <taxon>Gigasporaceae</taxon>
        <taxon>Racocetra</taxon>
    </lineage>
</organism>
<accession>A0ACA9K9Q8</accession>
<name>A0ACA9K9Q8_9GLOM</name>
<keyword evidence="2" id="KW-1185">Reference proteome</keyword>
<protein>
    <submittedName>
        <fullName evidence="1">30184_t:CDS:1</fullName>
    </submittedName>
</protein>
<evidence type="ECO:0000313" key="2">
    <source>
        <dbReference type="Proteomes" id="UP000789920"/>
    </source>
</evidence>
<gene>
    <name evidence="1" type="ORF">RPERSI_LOCUS138</name>
</gene>
<sequence>MTNKVYDSPNEVSRKNQNKASDISDVEQETWVNKAGQENEENKASKASKGSESSFEALSHNREETNNLDVISVKYPLARHLLCIWYIKENLKKALRRKLGNSFADFYSAFWKCRNAETPDAREFTMMLFTLEIESISFMENQNACIKHVLENNNTSLYELGKVMMNHVEERLKQKQYEAWICSIPSTSNTVTVFPTIEALIRCYLRPNIIQYLLNQIKESDKDLKDELDSISICAKFLLQQLDYSSIVEIWNISQITSHNINHIVFCLKNGAYCCICLLQQKKELIPKESHQDVVVEKNKENIKNKSPSFNWIQPFHDMNEQENNTNEGFVDELLFYGRVLHHDEKFIKIIKNYLANDDSNKENELMNVQLRNPRKVITRDRPKSVSHHNNETNRMNKNTMQELTTHRKRKRGPNLCSNCKKPGYNIAKCSKKDIEQTSEEKTEEETK</sequence>
<dbReference type="Proteomes" id="UP000789920">
    <property type="component" value="Unassembled WGS sequence"/>
</dbReference>
<proteinExistence type="predicted"/>